<gene>
    <name evidence="1" type="ORF">RclHR1_31630001</name>
</gene>
<evidence type="ECO:0000313" key="2">
    <source>
        <dbReference type="Proteomes" id="UP000247702"/>
    </source>
</evidence>
<protein>
    <submittedName>
        <fullName evidence="1">Uncharacterized protein</fullName>
    </submittedName>
</protein>
<dbReference type="Proteomes" id="UP000247702">
    <property type="component" value="Unassembled WGS sequence"/>
</dbReference>
<sequence>MMLKCYAINEYCSWINLAPKMDLIYLCLPTSNRAFQIPSKDSNLNFRQNWNQTDLRPQCTITYNTCHLLSFSISSKKHPNGPHKHVISSIPPITLHTKTFNLHLRLNNISSPTDSKHHNDPSPYISTTSNNLSLTDHPLSINSLFFNNPVSVDALITSSCRLLDHTNLTFYTDGSCTHIGTKDV</sequence>
<proteinExistence type="predicted"/>
<keyword evidence="2" id="KW-1185">Reference proteome</keyword>
<evidence type="ECO:0000313" key="1">
    <source>
        <dbReference type="EMBL" id="GBB98199.1"/>
    </source>
</evidence>
<accession>A0A2Z6RM37</accession>
<comment type="caution">
    <text evidence="1">The sequence shown here is derived from an EMBL/GenBank/DDBJ whole genome shotgun (WGS) entry which is preliminary data.</text>
</comment>
<name>A0A2Z6RM37_9GLOM</name>
<organism evidence="1 2">
    <name type="scientific">Rhizophagus clarus</name>
    <dbReference type="NCBI Taxonomy" id="94130"/>
    <lineage>
        <taxon>Eukaryota</taxon>
        <taxon>Fungi</taxon>
        <taxon>Fungi incertae sedis</taxon>
        <taxon>Mucoromycota</taxon>
        <taxon>Glomeromycotina</taxon>
        <taxon>Glomeromycetes</taxon>
        <taxon>Glomerales</taxon>
        <taxon>Glomeraceae</taxon>
        <taxon>Rhizophagus</taxon>
    </lineage>
</organism>
<reference evidence="1 2" key="1">
    <citation type="submission" date="2017-11" db="EMBL/GenBank/DDBJ databases">
        <title>The genome of Rhizophagus clarus HR1 reveals common genetic basis of auxotrophy among arbuscular mycorrhizal fungi.</title>
        <authorList>
            <person name="Kobayashi Y."/>
        </authorList>
    </citation>
    <scope>NUCLEOTIDE SEQUENCE [LARGE SCALE GENOMIC DNA]</scope>
    <source>
        <strain evidence="1 2">HR1</strain>
    </source>
</reference>
<dbReference type="EMBL" id="BEXD01002406">
    <property type="protein sequence ID" value="GBB98199.1"/>
    <property type="molecule type" value="Genomic_DNA"/>
</dbReference>
<dbReference type="AlphaFoldDB" id="A0A2Z6RM37"/>